<organism evidence="4 5">
    <name type="scientific">Nocardioides panacisoli</name>
    <dbReference type="NCBI Taxonomy" id="627624"/>
    <lineage>
        <taxon>Bacteria</taxon>
        <taxon>Bacillati</taxon>
        <taxon>Actinomycetota</taxon>
        <taxon>Actinomycetes</taxon>
        <taxon>Propionibacteriales</taxon>
        <taxon>Nocardioidaceae</taxon>
        <taxon>Nocardioides</taxon>
    </lineage>
</organism>
<reference evidence="5" key="1">
    <citation type="journal article" date="2019" name="Int. J. Syst. Evol. Microbiol.">
        <title>The Global Catalogue of Microorganisms (GCM) 10K type strain sequencing project: providing services to taxonomists for standard genome sequencing and annotation.</title>
        <authorList>
            <consortium name="The Broad Institute Genomics Platform"/>
            <consortium name="The Broad Institute Genome Sequencing Center for Infectious Disease"/>
            <person name="Wu L."/>
            <person name="Ma J."/>
        </authorList>
    </citation>
    <scope>NUCLEOTIDE SEQUENCE [LARGE SCALE GENOMIC DNA]</scope>
    <source>
        <strain evidence="5">JCM 16953</strain>
    </source>
</reference>
<evidence type="ECO:0000259" key="3">
    <source>
        <dbReference type="Pfam" id="PF07859"/>
    </source>
</evidence>
<dbReference type="Gene3D" id="3.40.50.1820">
    <property type="entry name" value="alpha/beta hydrolase"/>
    <property type="match status" value="1"/>
</dbReference>
<dbReference type="RefSeq" id="WP_344777654.1">
    <property type="nucleotide sequence ID" value="NZ_BAABAH010000014.1"/>
</dbReference>
<dbReference type="InterPro" id="IPR029058">
    <property type="entry name" value="AB_hydrolase_fold"/>
</dbReference>
<dbReference type="EMBL" id="BAABAH010000014">
    <property type="protein sequence ID" value="GAA3829786.1"/>
    <property type="molecule type" value="Genomic_DNA"/>
</dbReference>
<comment type="similarity">
    <text evidence="1">Belongs to the 'GDXG' lipolytic enzyme family.</text>
</comment>
<gene>
    <name evidence="4" type="ORF">GCM10022242_34040</name>
</gene>
<keyword evidence="2 4" id="KW-0378">Hydrolase</keyword>
<dbReference type="InterPro" id="IPR050300">
    <property type="entry name" value="GDXG_lipolytic_enzyme"/>
</dbReference>
<evidence type="ECO:0000256" key="2">
    <source>
        <dbReference type="ARBA" id="ARBA00022801"/>
    </source>
</evidence>
<dbReference type="InterPro" id="IPR013094">
    <property type="entry name" value="AB_hydrolase_3"/>
</dbReference>
<accession>A0ABP7IY03</accession>
<dbReference type="PANTHER" id="PTHR48081:SF30">
    <property type="entry name" value="ACETYL-HYDROLASE LIPR-RELATED"/>
    <property type="match status" value="1"/>
</dbReference>
<feature type="domain" description="Alpha/beta hydrolase fold-3" evidence="3">
    <location>
        <begin position="75"/>
        <end position="273"/>
    </location>
</feature>
<sequence length="301" mass="31549">MPRDFIPRTVMRGMVRTSVRPILSPSLPVTKQRLALDALGRVASLPPGTSITETTLGDRPADLLEVGTPATDRAILYLHGGGYTLGSRRTHRALAVHLAAATGSPVHALDYRLAPEDPYPAAVEDCVAAVTALFESGLEPSRVAIVGDSAGGGLALATAIHLRDHGGPLPGVLGLISPWADLTLDHLEPVANDPMLRREWLESCAPAYAGDLDRADPAVSPALADLAGLPPMVVHAGSDEILLGDAETIVKRARAAGVPVDYEFLDGCWHVMHLHAGLVRESTQAVELLATALARAAALDS</sequence>
<keyword evidence="5" id="KW-1185">Reference proteome</keyword>
<dbReference type="PROSITE" id="PS01173">
    <property type="entry name" value="LIPASE_GDXG_HIS"/>
    <property type="match status" value="1"/>
</dbReference>
<name>A0ABP7IY03_9ACTN</name>
<dbReference type="SUPFAM" id="SSF53474">
    <property type="entry name" value="alpha/beta-Hydrolases"/>
    <property type="match status" value="1"/>
</dbReference>
<dbReference type="Proteomes" id="UP001501821">
    <property type="component" value="Unassembled WGS sequence"/>
</dbReference>
<comment type="caution">
    <text evidence="4">The sequence shown here is derived from an EMBL/GenBank/DDBJ whole genome shotgun (WGS) entry which is preliminary data.</text>
</comment>
<protein>
    <submittedName>
        <fullName evidence="4">Alpha/beta hydrolase</fullName>
    </submittedName>
</protein>
<dbReference type="GO" id="GO:0016787">
    <property type="term" value="F:hydrolase activity"/>
    <property type="evidence" value="ECO:0007669"/>
    <property type="project" value="UniProtKB-KW"/>
</dbReference>
<proteinExistence type="inferred from homology"/>
<dbReference type="Pfam" id="PF07859">
    <property type="entry name" value="Abhydrolase_3"/>
    <property type="match status" value="1"/>
</dbReference>
<dbReference type="InterPro" id="IPR002168">
    <property type="entry name" value="Lipase_GDXG_HIS_AS"/>
</dbReference>
<dbReference type="PANTHER" id="PTHR48081">
    <property type="entry name" value="AB HYDROLASE SUPERFAMILY PROTEIN C4A8.06C"/>
    <property type="match status" value="1"/>
</dbReference>
<evidence type="ECO:0000313" key="5">
    <source>
        <dbReference type="Proteomes" id="UP001501821"/>
    </source>
</evidence>
<evidence type="ECO:0000256" key="1">
    <source>
        <dbReference type="ARBA" id="ARBA00010515"/>
    </source>
</evidence>
<evidence type="ECO:0000313" key="4">
    <source>
        <dbReference type="EMBL" id="GAA3829786.1"/>
    </source>
</evidence>